<dbReference type="SUPFAM" id="SSF53474">
    <property type="entry name" value="alpha/beta-Hydrolases"/>
    <property type="match status" value="1"/>
</dbReference>
<dbReference type="InterPro" id="IPR000073">
    <property type="entry name" value="AB_hydrolase_1"/>
</dbReference>
<dbReference type="PRINTS" id="PR00111">
    <property type="entry name" value="ABHYDROLASE"/>
</dbReference>
<keyword evidence="2" id="KW-0614">Plasmid</keyword>
<dbReference type="InterPro" id="IPR029058">
    <property type="entry name" value="AB_hydrolase_fold"/>
</dbReference>
<dbReference type="AlphaFoldDB" id="A0A9J9HHE1"/>
<gene>
    <name evidence="2" type="ordered locus">Swit_4895</name>
</gene>
<dbReference type="Proteomes" id="UP000001989">
    <property type="component" value="Plasmid pSWIT02"/>
</dbReference>
<dbReference type="GO" id="GO:0016787">
    <property type="term" value="F:hydrolase activity"/>
    <property type="evidence" value="ECO:0007669"/>
    <property type="project" value="UniProtKB-KW"/>
</dbReference>
<dbReference type="Gene3D" id="3.40.50.1820">
    <property type="entry name" value="alpha/beta hydrolase"/>
    <property type="match status" value="1"/>
</dbReference>
<dbReference type="Pfam" id="PF00561">
    <property type="entry name" value="Abhydrolase_1"/>
    <property type="match status" value="1"/>
</dbReference>
<protein>
    <submittedName>
        <fullName evidence="2">Alpha/beta hydrolase fold</fullName>
    </submittedName>
</protein>
<evidence type="ECO:0000259" key="1">
    <source>
        <dbReference type="Pfam" id="PF00561"/>
    </source>
</evidence>
<dbReference type="PANTHER" id="PTHR46438:SF11">
    <property type="entry name" value="LIPASE-RELATED"/>
    <property type="match status" value="1"/>
</dbReference>
<keyword evidence="2" id="KW-0378">Hydrolase</keyword>
<name>A0A9J9HHE1_RHIWR</name>
<feature type="domain" description="AB hydrolase-1" evidence="1">
    <location>
        <begin position="29"/>
        <end position="267"/>
    </location>
</feature>
<geneLocation type="plasmid" evidence="2 3">
    <name>pSWIT02</name>
</geneLocation>
<organism evidence="2 3">
    <name type="scientific">Rhizorhabdus wittichii (strain DSM 6014 / CCUG 31198 / JCM 15750 / NBRC 105917 / EY 4224 / RW1)</name>
    <name type="common">Sphingomonas wittichii</name>
    <dbReference type="NCBI Taxonomy" id="392499"/>
    <lineage>
        <taxon>Bacteria</taxon>
        <taxon>Pseudomonadati</taxon>
        <taxon>Pseudomonadota</taxon>
        <taxon>Alphaproteobacteria</taxon>
        <taxon>Sphingomonadales</taxon>
        <taxon>Sphingomonadaceae</taxon>
        <taxon>Rhizorhabdus</taxon>
    </lineage>
</organism>
<dbReference type="KEGG" id="swi:Swit_4895"/>
<evidence type="ECO:0000313" key="2">
    <source>
        <dbReference type="EMBL" id="ABQ71517.1"/>
    </source>
</evidence>
<evidence type="ECO:0000313" key="3">
    <source>
        <dbReference type="Proteomes" id="UP000001989"/>
    </source>
</evidence>
<reference evidence="2 3" key="1">
    <citation type="journal article" date="2010" name="J. Bacteriol.">
        <title>Genome sequence of the dioxin-mineralizing bacterium Sphingomonas wittichii RW1.</title>
        <authorList>
            <person name="Miller T.R."/>
            <person name="Delcher A.L."/>
            <person name="Salzberg S.L."/>
            <person name="Saunders E."/>
            <person name="Detter J.C."/>
            <person name="Halden R.U."/>
        </authorList>
    </citation>
    <scope>NUCLEOTIDE SEQUENCE [LARGE SCALE GENOMIC DNA]</scope>
    <source>
        <strain evidence="3">DSM 6014 / CCUG 31198 / JCM 15750 / NBRC 105917 / EY 4224 / RW1</strain>
    </source>
</reference>
<dbReference type="PANTHER" id="PTHR46438">
    <property type="entry name" value="ALPHA/BETA-HYDROLASES SUPERFAMILY PROTEIN"/>
    <property type="match status" value="1"/>
</dbReference>
<dbReference type="EMBL" id="CP000701">
    <property type="protein sequence ID" value="ABQ71517.1"/>
    <property type="molecule type" value="Genomic_DNA"/>
</dbReference>
<sequence length="282" mass="30861">MRIEMTQLPSNFIATCGYRTHYIEMGEGKPLILIHGGGAGADARGNWEKLCMPLLAKDRRVIALDMVGFGYSDAPDPEGFDYGLECRVDQLIAFIEAMNLVEATGPVDIIGNSMGGRTTLATAIRRPDLVGDMVLMGSAGVDRSMGGGVAPLTEYDFTYAGMERVVAALTNDHYIPDPDMVRYRLELSQRPAYAKALSATFKALVARSGLWIEDEKIAEVQHRTLVVNGKADKVVPPEHAYKFLSLLTNSTGVILPHCGHWAMIEHPVAFAHITSAFFARKF</sequence>
<accession>A0A9J9HHE1</accession>
<proteinExistence type="predicted"/>
<keyword evidence="3" id="KW-1185">Reference proteome</keyword>